<sequence>MYRFIALFTRDVTALFSSSSLSPRHGGRALSPRFSFFLPKVFEHGSVVLVFVSVRIWVWFWVGVVVYHGMAWHVTRFGSLVGCVGDACMCVRGVCNVN</sequence>
<keyword evidence="3" id="KW-1185">Reference proteome</keyword>
<dbReference type="AlphaFoldDB" id="A0A6A6A688"/>
<keyword evidence="1" id="KW-1133">Transmembrane helix</keyword>
<organism evidence="2 3">
    <name type="scientific">Dothidotthia symphoricarpi CBS 119687</name>
    <dbReference type="NCBI Taxonomy" id="1392245"/>
    <lineage>
        <taxon>Eukaryota</taxon>
        <taxon>Fungi</taxon>
        <taxon>Dikarya</taxon>
        <taxon>Ascomycota</taxon>
        <taxon>Pezizomycotina</taxon>
        <taxon>Dothideomycetes</taxon>
        <taxon>Pleosporomycetidae</taxon>
        <taxon>Pleosporales</taxon>
        <taxon>Dothidotthiaceae</taxon>
        <taxon>Dothidotthia</taxon>
    </lineage>
</organism>
<evidence type="ECO:0008006" key="4">
    <source>
        <dbReference type="Google" id="ProtNLM"/>
    </source>
</evidence>
<dbReference type="EMBL" id="ML977514">
    <property type="protein sequence ID" value="KAF2126278.1"/>
    <property type="molecule type" value="Genomic_DNA"/>
</dbReference>
<evidence type="ECO:0000313" key="2">
    <source>
        <dbReference type="EMBL" id="KAF2126278.1"/>
    </source>
</evidence>
<dbReference type="RefSeq" id="XP_033520670.1">
    <property type="nucleotide sequence ID" value="XM_033673474.1"/>
</dbReference>
<dbReference type="Proteomes" id="UP000799771">
    <property type="component" value="Unassembled WGS sequence"/>
</dbReference>
<gene>
    <name evidence="2" type="ORF">P153DRAFT_89471</name>
</gene>
<keyword evidence="1" id="KW-0812">Transmembrane</keyword>
<accession>A0A6A6A688</accession>
<name>A0A6A6A688_9PLEO</name>
<feature type="transmembrane region" description="Helical" evidence="1">
    <location>
        <begin position="47"/>
        <end position="67"/>
    </location>
</feature>
<evidence type="ECO:0000313" key="3">
    <source>
        <dbReference type="Proteomes" id="UP000799771"/>
    </source>
</evidence>
<dbReference type="GeneID" id="54413906"/>
<keyword evidence="1" id="KW-0472">Membrane</keyword>
<reference evidence="2" key="1">
    <citation type="journal article" date="2020" name="Stud. Mycol.">
        <title>101 Dothideomycetes genomes: a test case for predicting lifestyles and emergence of pathogens.</title>
        <authorList>
            <person name="Haridas S."/>
            <person name="Albert R."/>
            <person name="Binder M."/>
            <person name="Bloem J."/>
            <person name="Labutti K."/>
            <person name="Salamov A."/>
            <person name="Andreopoulos B."/>
            <person name="Baker S."/>
            <person name="Barry K."/>
            <person name="Bills G."/>
            <person name="Bluhm B."/>
            <person name="Cannon C."/>
            <person name="Castanera R."/>
            <person name="Culley D."/>
            <person name="Daum C."/>
            <person name="Ezra D."/>
            <person name="Gonzalez J."/>
            <person name="Henrissat B."/>
            <person name="Kuo A."/>
            <person name="Liang C."/>
            <person name="Lipzen A."/>
            <person name="Lutzoni F."/>
            <person name="Magnuson J."/>
            <person name="Mondo S."/>
            <person name="Nolan M."/>
            <person name="Ohm R."/>
            <person name="Pangilinan J."/>
            <person name="Park H.-J."/>
            <person name="Ramirez L."/>
            <person name="Alfaro M."/>
            <person name="Sun H."/>
            <person name="Tritt A."/>
            <person name="Yoshinaga Y."/>
            <person name="Zwiers L.-H."/>
            <person name="Turgeon B."/>
            <person name="Goodwin S."/>
            <person name="Spatafora J."/>
            <person name="Crous P."/>
            <person name="Grigoriev I."/>
        </authorList>
    </citation>
    <scope>NUCLEOTIDE SEQUENCE</scope>
    <source>
        <strain evidence="2">CBS 119687</strain>
    </source>
</reference>
<protein>
    <recommendedName>
        <fullName evidence="4">Transmembrane protein</fullName>
    </recommendedName>
</protein>
<evidence type="ECO:0000256" key="1">
    <source>
        <dbReference type="SAM" id="Phobius"/>
    </source>
</evidence>
<proteinExistence type="predicted"/>